<organism evidence="1">
    <name type="scientific">Rhipicephalus zambeziensis</name>
    <dbReference type="NCBI Taxonomy" id="60191"/>
    <lineage>
        <taxon>Eukaryota</taxon>
        <taxon>Metazoa</taxon>
        <taxon>Ecdysozoa</taxon>
        <taxon>Arthropoda</taxon>
        <taxon>Chelicerata</taxon>
        <taxon>Arachnida</taxon>
        <taxon>Acari</taxon>
        <taxon>Parasitiformes</taxon>
        <taxon>Ixodida</taxon>
        <taxon>Ixodoidea</taxon>
        <taxon>Ixodidae</taxon>
        <taxon>Rhipicephalinae</taxon>
        <taxon>Rhipicephalus</taxon>
        <taxon>Rhipicephalus</taxon>
    </lineage>
</organism>
<proteinExistence type="predicted"/>
<dbReference type="AlphaFoldDB" id="A0A224YEH4"/>
<protein>
    <submittedName>
        <fullName evidence="1">Uncharacterized protein</fullName>
    </submittedName>
</protein>
<reference evidence="1" key="1">
    <citation type="journal article" date="2017" name="Parasit. Vectors">
        <title>Sialotranscriptomics of Rhipicephalus zambeziensis reveals intricate expression profiles of secretory proteins and suggests tight temporal transcriptional regulation during blood-feeding.</title>
        <authorList>
            <person name="de Castro M.H."/>
            <person name="de Klerk D."/>
            <person name="Pienaar R."/>
            <person name="Rees D.J.G."/>
            <person name="Mans B.J."/>
        </authorList>
    </citation>
    <scope>NUCLEOTIDE SEQUENCE</scope>
    <source>
        <tissue evidence="1">Salivary glands</tissue>
    </source>
</reference>
<evidence type="ECO:0000313" key="1">
    <source>
        <dbReference type="EMBL" id="MAA12821.1"/>
    </source>
</evidence>
<name>A0A224YEH4_9ACAR</name>
<sequence length="103" mass="11893">MCEEYYQTPNEYVLFFFLHNVQSGEAAVCWSYRDRCCLHIPLQGPIDEKLPTVENGALFKVVLCKTEFIYTIQCSQSNTLHSRSLPASFWVASRLTQPLFHGK</sequence>
<dbReference type="EMBL" id="GFPF01001675">
    <property type="protein sequence ID" value="MAA12821.1"/>
    <property type="molecule type" value="Transcribed_RNA"/>
</dbReference>
<accession>A0A224YEH4</accession>